<keyword evidence="2 7" id="KW-0698">rRNA processing</keyword>
<comment type="similarity">
    <text evidence="1 7">Belongs to the methyltransferase superfamily. Fibrillarin family.</text>
</comment>
<dbReference type="InterPro" id="IPR029063">
    <property type="entry name" value="SAM-dependent_MTases_sf"/>
</dbReference>
<name>A0A075FL37_9ARCH</name>
<dbReference type="GO" id="GO:0003723">
    <property type="term" value="F:RNA binding"/>
    <property type="evidence" value="ECO:0007669"/>
    <property type="project" value="UniProtKB-UniRule"/>
</dbReference>
<accession>A0A075FL37</accession>
<gene>
    <name evidence="7 8" type="primary">flpA</name>
</gene>
<dbReference type="Gene3D" id="3.40.50.150">
    <property type="entry name" value="Vaccinia Virus protein VP39"/>
    <property type="match status" value="1"/>
</dbReference>
<dbReference type="SMART" id="SM01206">
    <property type="entry name" value="Fibrillarin"/>
    <property type="match status" value="1"/>
</dbReference>
<feature type="binding site" evidence="7">
    <location>
        <begin position="149"/>
        <end position="152"/>
    </location>
    <ligand>
        <name>S-adenosyl-L-methionine</name>
        <dbReference type="ChEBI" id="CHEBI:59789"/>
    </ligand>
</feature>
<dbReference type="EMBL" id="KF900302">
    <property type="protein sequence ID" value="AIE90246.1"/>
    <property type="molecule type" value="Genomic_DNA"/>
</dbReference>
<dbReference type="SUPFAM" id="SSF53335">
    <property type="entry name" value="S-adenosyl-L-methionine-dependent methyltransferases"/>
    <property type="match status" value="1"/>
</dbReference>
<evidence type="ECO:0000313" key="8">
    <source>
        <dbReference type="EMBL" id="AIE90246.1"/>
    </source>
</evidence>
<evidence type="ECO:0000256" key="4">
    <source>
        <dbReference type="ARBA" id="ARBA00022679"/>
    </source>
</evidence>
<dbReference type="Pfam" id="PF01269">
    <property type="entry name" value="Fibrillarin"/>
    <property type="match status" value="1"/>
</dbReference>
<dbReference type="PIRSF" id="PIRSF006540">
    <property type="entry name" value="Nop17p"/>
    <property type="match status" value="1"/>
</dbReference>
<organism evidence="8">
    <name type="scientific">uncultured marine thaumarchaeote AD1000_01_F04</name>
    <dbReference type="NCBI Taxonomy" id="1455879"/>
    <lineage>
        <taxon>Archaea</taxon>
        <taxon>Nitrososphaerota</taxon>
        <taxon>environmental samples</taxon>
    </lineage>
</organism>
<evidence type="ECO:0000256" key="1">
    <source>
        <dbReference type="ARBA" id="ARBA00010632"/>
    </source>
</evidence>
<keyword evidence="4 7" id="KW-0808">Transferase</keyword>
<dbReference type="PANTHER" id="PTHR10335:SF17">
    <property type="entry name" value="FIBRILLARIN"/>
    <property type="match status" value="1"/>
</dbReference>
<proteinExistence type="inferred from homology"/>
<sequence>MKNDEDLPNNVDWIKVAGKEKLATKNYVPGNSVYGEHLQKSSTHEFRIWDPYRSKLAACIINGMKNIPFTSGSTILYLGSSTGTTPSHVSDIVGKDGLLFCVEISSRVARDFIDNVVSFRNNIIPIIADAHNIDSYTSIFRNIDSVYCDISQPDQTDIAISNCKEFLSSGSQLLLVIKSRSIDTTKSPKSIYEQEMTKLESSGFDIDQMIDLHPFDKDHALIMATMR</sequence>
<dbReference type="PRINTS" id="PR00052">
    <property type="entry name" value="FIBRILLARIN"/>
</dbReference>
<dbReference type="AlphaFoldDB" id="A0A075FL37"/>
<evidence type="ECO:0000256" key="6">
    <source>
        <dbReference type="ARBA" id="ARBA00022884"/>
    </source>
</evidence>
<keyword evidence="6 7" id="KW-0694">RNA-binding</keyword>
<dbReference type="HAMAP" id="MF_00351">
    <property type="entry name" value="RNA_methyltransf_FlpA"/>
    <property type="match status" value="1"/>
</dbReference>
<evidence type="ECO:0000256" key="3">
    <source>
        <dbReference type="ARBA" id="ARBA00022603"/>
    </source>
</evidence>
<comment type="function">
    <text evidence="7">Involved in pre-rRNA and tRNA processing. Utilizes the methyl donor S-adenosyl-L-methionine to catalyze the site-specific 2'-hydroxyl methylation of ribose moieties in rRNA and tRNA. Site specificity is provided by a guide RNA that base pairs with the substrate. Methylation occurs at a characteristic distance from the sequence involved in base pairing with the guide RNA.</text>
</comment>
<dbReference type="GO" id="GO:0008033">
    <property type="term" value="P:tRNA processing"/>
    <property type="evidence" value="ECO:0007669"/>
    <property type="project" value="UniProtKB-UniRule"/>
</dbReference>
<comment type="subunit">
    <text evidence="7">Interacts with nop5. Component of box C/D small ribonucleoprotein (sRNP) particles that contain rpl7ae, FlpA and nop5, plus a guide RNA.</text>
</comment>
<evidence type="ECO:0000256" key="2">
    <source>
        <dbReference type="ARBA" id="ARBA00022552"/>
    </source>
</evidence>
<feature type="binding site" evidence="7">
    <location>
        <begin position="84"/>
        <end position="85"/>
    </location>
    <ligand>
        <name>S-adenosyl-L-methionine</name>
        <dbReference type="ChEBI" id="CHEBI:59789"/>
    </ligand>
</feature>
<dbReference type="GO" id="GO:0000494">
    <property type="term" value="P:box C/D sno(s)RNA 3'-end processing"/>
    <property type="evidence" value="ECO:0007669"/>
    <property type="project" value="TreeGrafter"/>
</dbReference>
<dbReference type="InterPro" id="IPR000692">
    <property type="entry name" value="Fibrillarin"/>
</dbReference>
<dbReference type="PANTHER" id="PTHR10335">
    <property type="entry name" value="RRNA 2-O-METHYLTRANSFERASE FIBRILLARIN"/>
    <property type="match status" value="1"/>
</dbReference>
<dbReference type="EC" id="2.1.1.-" evidence="7"/>
<protein>
    <recommendedName>
        <fullName evidence="7">Fibrillarin-like rRNA/tRNA 2'-O-methyltransferase</fullName>
        <ecNumber evidence="7">2.1.1.-</ecNumber>
    </recommendedName>
</protein>
<dbReference type="NCBIfam" id="NF003276">
    <property type="entry name" value="PRK04266.1-2"/>
    <property type="match status" value="1"/>
</dbReference>
<feature type="binding site" evidence="7">
    <location>
        <begin position="103"/>
        <end position="104"/>
    </location>
    <ligand>
        <name>S-adenosyl-L-methionine</name>
        <dbReference type="ChEBI" id="CHEBI:59789"/>
    </ligand>
</feature>
<dbReference type="GO" id="GO:1990259">
    <property type="term" value="F:histone H2AQ104 methyltransferase activity"/>
    <property type="evidence" value="ECO:0007669"/>
    <property type="project" value="TreeGrafter"/>
</dbReference>
<dbReference type="GO" id="GO:0008649">
    <property type="term" value="F:rRNA methyltransferase activity"/>
    <property type="evidence" value="ECO:0007669"/>
    <property type="project" value="TreeGrafter"/>
</dbReference>
<evidence type="ECO:0000256" key="5">
    <source>
        <dbReference type="ARBA" id="ARBA00022694"/>
    </source>
</evidence>
<keyword evidence="3 7" id="KW-0489">Methyltransferase</keyword>
<keyword evidence="5 7" id="KW-0819">tRNA processing</keyword>
<feature type="binding site" evidence="7">
    <location>
        <begin position="129"/>
        <end position="130"/>
    </location>
    <ligand>
        <name>S-adenosyl-L-methionine</name>
        <dbReference type="ChEBI" id="CHEBI:59789"/>
    </ligand>
</feature>
<reference evidence="8" key="1">
    <citation type="journal article" date="2014" name="Genome Biol. Evol.">
        <title>Pangenome evidence for extensive interdomain horizontal transfer affecting lineage core and shell genes in uncultured planktonic thaumarchaeota and euryarchaeota.</title>
        <authorList>
            <person name="Deschamps P."/>
            <person name="Zivanovic Y."/>
            <person name="Moreira D."/>
            <person name="Rodriguez-Valera F."/>
            <person name="Lopez-Garcia P."/>
        </authorList>
    </citation>
    <scope>NUCLEOTIDE SEQUENCE</scope>
</reference>
<evidence type="ECO:0000256" key="7">
    <source>
        <dbReference type="HAMAP-Rule" id="MF_00351"/>
    </source>
</evidence>
<dbReference type="Gene3D" id="3.30.200.20">
    <property type="entry name" value="Phosphorylase Kinase, domain 1"/>
    <property type="match status" value="1"/>
</dbReference>